<dbReference type="PANTHER" id="PTHR40394">
    <property type="entry name" value="LIPOPROTEIN-RELATED"/>
    <property type="match status" value="1"/>
</dbReference>
<gene>
    <name evidence="7" type="ORF">WFZ86_10945</name>
</gene>
<sequence length="132" mass="14838">MKANFSYLLVMVLFIIGGQFTFAQESDWKAPKTADALKNPFKGNAKATAEGKRIYEQMCVLCHGVKGKGNGEAGLTLDKKPANFLAFKVKKESDGVIFWKITNGKAPMAAYEELLTEDQRWQLVNYIRELEK</sequence>
<feature type="signal peptide" evidence="5">
    <location>
        <begin position="1"/>
        <end position="23"/>
    </location>
</feature>
<keyword evidence="5" id="KW-0732">Signal</keyword>
<dbReference type="PANTHER" id="PTHR40394:SF2">
    <property type="entry name" value="QUINOL:CYTOCHROME C OXIDOREDUCTASE MEMBRANE PROTEIN"/>
    <property type="match status" value="1"/>
</dbReference>
<evidence type="ECO:0000259" key="6">
    <source>
        <dbReference type="PROSITE" id="PS51007"/>
    </source>
</evidence>
<organism evidence="7 8">
    <name type="scientific">Flavobacterium polysaccharolyticum</name>
    <dbReference type="NCBI Taxonomy" id="3133148"/>
    <lineage>
        <taxon>Bacteria</taxon>
        <taxon>Pseudomonadati</taxon>
        <taxon>Bacteroidota</taxon>
        <taxon>Flavobacteriia</taxon>
        <taxon>Flavobacteriales</taxon>
        <taxon>Flavobacteriaceae</taxon>
        <taxon>Flavobacterium</taxon>
    </lineage>
</organism>
<evidence type="ECO:0000256" key="3">
    <source>
        <dbReference type="ARBA" id="ARBA00023004"/>
    </source>
</evidence>
<evidence type="ECO:0000256" key="1">
    <source>
        <dbReference type="ARBA" id="ARBA00022617"/>
    </source>
</evidence>
<keyword evidence="1 4" id="KW-0349">Heme</keyword>
<protein>
    <submittedName>
        <fullName evidence="7">Cytochrome c</fullName>
    </submittedName>
</protein>
<evidence type="ECO:0000256" key="4">
    <source>
        <dbReference type="PROSITE-ProRule" id="PRU00433"/>
    </source>
</evidence>
<keyword evidence="8" id="KW-1185">Reference proteome</keyword>
<dbReference type="Proteomes" id="UP001468798">
    <property type="component" value="Unassembled WGS sequence"/>
</dbReference>
<dbReference type="Gene3D" id="1.10.760.10">
    <property type="entry name" value="Cytochrome c-like domain"/>
    <property type="match status" value="1"/>
</dbReference>
<name>A0ABU9NPL1_9FLAO</name>
<proteinExistence type="predicted"/>
<keyword evidence="2 4" id="KW-0479">Metal-binding</keyword>
<dbReference type="RefSeq" id="WP_342691945.1">
    <property type="nucleotide sequence ID" value="NZ_JBCGDP010000009.1"/>
</dbReference>
<comment type="caution">
    <text evidence="7">The sequence shown here is derived from an EMBL/GenBank/DDBJ whole genome shotgun (WGS) entry which is preliminary data.</text>
</comment>
<dbReference type="PROSITE" id="PS51007">
    <property type="entry name" value="CYTC"/>
    <property type="match status" value="1"/>
</dbReference>
<evidence type="ECO:0000313" key="8">
    <source>
        <dbReference type="Proteomes" id="UP001468798"/>
    </source>
</evidence>
<keyword evidence="3 4" id="KW-0408">Iron</keyword>
<dbReference type="EMBL" id="JBCGDP010000009">
    <property type="protein sequence ID" value="MEM0577015.1"/>
    <property type="molecule type" value="Genomic_DNA"/>
</dbReference>
<accession>A0ABU9NPL1</accession>
<reference evidence="7 8" key="1">
    <citation type="submission" date="2024-03" db="EMBL/GenBank/DDBJ databases">
        <title>Two novel species of the genus Flavobacterium exhibiting potentially degradation of complex polysaccharides.</title>
        <authorList>
            <person name="Lian X."/>
        </authorList>
    </citation>
    <scope>NUCLEOTIDE SEQUENCE [LARGE SCALE GENOMIC DNA]</scope>
    <source>
        <strain evidence="7 8">N6</strain>
    </source>
</reference>
<dbReference type="InterPro" id="IPR009056">
    <property type="entry name" value="Cyt_c-like_dom"/>
</dbReference>
<evidence type="ECO:0000256" key="2">
    <source>
        <dbReference type="ARBA" id="ARBA00022723"/>
    </source>
</evidence>
<feature type="domain" description="Cytochrome c" evidence="6">
    <location>
        <begin position="46"/>
        <end position="131"/>
    </location>
</feature>
<dbReference type="Pfam" id="PF13442">
    <property type="entry name" value="Cytochrome_CBB3"/>
    <property type="match status" value="1"/>
</dbReference>
<dbReference type="SUPFAM" id="SSF46626">
    <property type="entry name" value="Cytochrome c"/>
    <property type="match status" value="1"/>
</dbReference>
<feature type="chain" id="PRO_5046985597" evidence="5">
    <location>
        <begin position="24"/>
        <end position="132"/>
    </location>
</feature>
<dbReference type="InterPro" id="IPR036909">
    <property type="entry name" value="Cyt_c-like_dom_sf"/>
</dbReference>
<evidence type="ECO:0000313" key="7">
    <source>
        <dbReference type="EMBL" id="MEM0577015.1"/>
    </source>
</evidence>
<evidence type="ECO:0000256" key="5">
    <source>
        <dbReference type="SAM" id="SignalP"/>
    </source>
</evidence>